<dbReference type="OrthoDB" id="941845at2"/>
<comment type="caution">
    <text evidence="2">The sequence shown here is derived from an EMBL/GenBank/DDBJ whole genome shotgun (WGS) entry which is preliminary data.</text>
</comment>
<sequence length="214" mass="24395">MNYFLVTLALLVSTIARAQYQPLGAITQPVEGFVITTRGDTLVGEVRIVSLTNDSPTSVTVQIPDHEKQQFKGQELRVIAQQIPDFAYQTGSIPREREYVLFERVTNPRTDKSVLLERLTPADGPLALYFDPSGWKNSPGFTFGNFTISREQELSYILVKSDREFFLARPADIEQIHEKAMSDCPAFLERFPKATRRDWKELGERVVFYNQSCP</sequence>
<accession>A0A2S7IPC1</accession>
<dbReference type="Proteomes" id="UP000239590">
    <property type="component" value="Unassembled WGS sequence"/>
</dbReference>
<evidence type="ECO:0000256" key="1">
    <source>
        <dbReference type="SAM" id="SignalP"/>
    </source>
</evidence>
<name>A0A2S7IPC1_9BACT</name>
<evidence type="ECO:0008006" key="4">
    <source>
        <dbReference type="Google" id="ProtNLM"/>
    </source>
</evidence>
<evidence type="ECO:0000313" key="2">
    <source>
        <dbReference type="EMBL" id="PQA59526.1"/>
    </source>
</evidence>
<evidence type="ECO:0000313" key="3">
    <source>
        <dbReference type="Proteomes" id="UP000239590"/>
    </source>
</evidence>
<protein>
    <recommendedName>
        <fullName evidence="4">DUF4369 domain-containing protein</fullName>
    </recommendedName>
</protein>
<proteinExistence type="predicted"/>
<feature type="signal peptide" evidence="1">
    <location>
        <begin position="1"/>
        <end position="18"/>
    </location>
</feature>
<keyword evidence="3" id="KW-1185">Reference proteome</keyword>
<organism evidence="2 3">
    <name type="scientific">Siphonobacter curvatus</name>
    <dbReference type="NCBI Taxonomy" id="2094562"/>
    <lineage>
        <taxon>Bacteria</taxon>
        <taxon>Pseudomonadati</taxon>
        <taxon>Bacteroidota</taxon>
        <taxon>Cytophagia</taxon>
        <taxon>Cytophagales</taxon>
        <taxon>Cytophagaceae</taxon>
        <taxon>Siphonobacter</taxon>
    </lineage>
</organism>
<dbReference type="RefSeq" id="WP_104711085.1">
    <property type="nucleotide sequence ID" value="NZ_PTRA01000001.1"/>
</dbReference>
<feature type="chain" id="PRO_5015745696" description="DUF4369 domain-containing protein" evidence="1">
    <location>
        <begin position="19"/>
        <end position="214"/>
    </location>
</feature>
<keyword evidence="1" id="KW-0732">Signal</keyword>
<reference evidence="3" key="1">
    <citation type="submission" date="2018-02" db="EMBL/GenBank/DDBJ databases">
        <title>Genome sequencing of Solimonas sp. HR-BB.</title>
        <authorList>
            <person name="Lee Y."/>
            <person name="Jeon C.O."/>
        </authorList>
    </citation>
    <scope>NUCLEOTIDE SEQUENCE [LARGE SCALE GENOMIC DNA]</scope>
    <source>
        <strain evidence="3">HR-U</strain>
    </source>
</reference>
<dbReference type="AlphaFoldDB" id="A0A2S7IPC1"/>
<gene>
    <name evidence="2" type="ORF">C5O19_07725</name>
</gene>
<dbReference type="EMBL" id="PTRA01000001">
    <property type="protein sequence ID" value="PQA59526.1"/>
    <property type="molecule type" value="Genomic_DNA"/>
</dbReference>